<dbReference type="InterPro" id="IPR036388">
    <property type="entry name" value="WH-like_DNA-bd_sf"/>
</dbReference>
<evidence type="ECO:0000313" key="6">
    <source>
        <dbReference type="EMBL" id="SFD37746.1"/>
    </source>
</evidence>
<evidence type="ECO:0000313" key="7">
    <source>
        <dbReference type="Proteomes" id="UP000198862"/>
    </source>
</evidence>
<dbReference type="InterPro" id="IPR016032">
    <property type="entry name" value="Sig_transdc_resp-reg_C-effctor"/>
</dbReference>
<dbReference type="GO" id="GO:0003677">
    <property type="term" value="F:DNA binding"/>
    <property type="evidence" value="ECO:0007669"/>
    <property type="project" value="UniProtKB-UniRule"/>
</dbReference>
<dbReference type="InterPro" id="IPR011990">
    <property type="entry name" value="TPR-like_helical_dom_sf"/>
</dbReference>
<feature type="repeat" description="TPR" evidence="2">
    <location>
        <begin position="397"/>
        <end position="430"/>
    </location>
</feature>
<dbReference type="SUPFAM" id="SSF48452">
    <property type="entry name" value="TPR-like"/>
    <property type="match status" value="1"/>
</dbReference>
<dbReference type="PANTHER" id="PTHR12558:SF13">
    <property type="entry name" value="CELL DIVISION CYCLE PROTEIN 27 HOMOLOG"/>
    <property type="match status" value="1"/>
</dbReference>
<sequence>MNKNNELEVSTISGKYILQSGDLCVNLIKQQAYFKKKPIKLPILSYRLLISLMKAWPHTKSQDELIELVWGKVQVQNSTLNQRVKLLRQSLNAHECDFAYIALVRGIGYRFSEEVITITEEIPQITKTTERKSRLFNWKYIAVFIILFGLMNLAFQFSEKRVAQEPVISLKELRQSITVLPFCSSDLISTDDTYLTHSFSLEVLNSLAQVRAFKVIAYDKFTRAQLTELNTNQIGEKLHIDNLIKGNITRANNGYNVDIKLISTHSNIVLWTHHYQVSKKGLYFLKSDIVRDVKQFLLPDNTQQIQYRAEPSLVNPKAYDFYLKAMDYHRRNSLKDNKSAVILIKNAYALSPSCLDIISGYAAILNRAMRLGSQNDDAIALAMSLSNKAISLYPDAFKGYVALANSYVLQQNDAMAFEFFNKALSLSNENIYALTGLLRLQIKAHQFKKALKNINKLKVLDPGSTNSLLLSGDMYLSLNLHTQAKQNYDAVIKIEPDNIDALMGLARINIKKAKLVNAKKQYQLVNDISKNSAKSIYLLMEVLFAEQKYKEIIHSSELNKHFYAKSIYATSIDEIKILAKRLVNPDKHEAAIAKMINGYQNALNNKQLEDAKFSYLIQLMKSTGQNTDIVKWNNIQDKLISQRQKSLL</sequence>
<protein>
    <submittedName>
        <fullName evidence="6">Transcriptional regulatory protein, C terminal</fullName>
    </submittedName>
</protein>
<feature type="repeat" description="TPR" evidence="2">
    <location>
        <begin position="465"/>
        <end position="498"/>
    </location>
</feature>
<dbReference type="Gene3D" id="1.10.10.10">
    <property type="entry name" value="Winged helix-like DNA-binding domain superfamily/Winged helix DNA-binding domain"/>
    <property type="match status" value="1"/>
</dbReference>
<evidence type="ECO:0000259" key="5">
    <source>
        <dbReference type="PROSITE" id="PS51755"/>
    </source>
</evidence>
<dbReference type="SUPFAM" id="SSF46894">
    <property type="entry name" value="C-terminal effector domain of the bipartite response regulators"/>
    <property type="match status" value="1"/>
</dbReference>
<accession>A0A1I1RTQ1</accession>
<dbReference type="PANTHER" id="PTHR12558">
    <property type="entry name" value="CELL DIVISION CYCLE 16,23,27"/>
    <property type="match status" value="1"/>
</dbReference>
<name>A0A1I1RTQ1_9GAMM</name>
<keyword evidence="2" id="KW-0802">TPR repeat</keyword>
<dbReference type="Gene3D" id="1.25.40.10">
    <property type="entry name" value="Tetratricopeptide repeat domain"/>
    <property type="match status" value="1"/>
</dbReference>
<dbReference type="PROSITE" id="PS51755">
    <property type="entry name" value="OMPR_PHOB"/>
    <property type="match status" value="1"/>
</dbReference>
<keyword evidence="4" id="KW-1133">Transmembrane helix</keyword>
<evidence type="ECO:0000256" key="4">
    <source>
        <dbReference type="SAM" id="Phobius"/>
    </source>
</evidence>
<dbReference type="OrthoDB" id="9782895at2"/>
<reference evidence="6 7" key="1">
    <citation type="submission" date="2016-10" db="EMBL/GenBank/DDBJ databases">
        <authorList>
            <person name="de Groot N.N."/>
        </authorList>
    </citation>
    <scope>NUCLEOTIDE SEQUENCE [LARGE SCALE GENOMIC DNA]</scope>
    <source>
        <strain evidence="6 7">DSM 6059</strain>
    </source>
</reference>
<dbReference type="EMBL" id="FOLO01000052">
    <property type="protein sequence ID" value="SFD37746.1"/>
    <property type="molecule type" value="Genomic_DNA"/>
</dbReference>
<dbReference type="Pfam" id="PF00486">
    <property type="entry name" value="Trans_reg_C"/>
    <property type="match status" value="1"/>
</dbReference>
<dbReference type="GO" id="GO:0000160">
    <property type="term" value="P:phosphorelay signal transduction system"/>
    <property type="evidence" value="ECO:0007669"/>
    <property type="project" value="InterPro"/>
</dbReference>
<organism evidence="6 7">
    <name type="scientific">Pseudoalteromonas denitrificans DSM 6059</name>
    <dbReference type="NCBI Taxonomy" id="1123010"/>
    <lineage>
        <taxon>Bacteria</taxon>
        <taxon>Pseudomonadati</taxon>
        <taxon>Pseudomonadota</taxon>
        <taxon>Gammaproteobacteria</taxon>
        <taxon>Alteromonadales</taxon>
        <taxon>Pseudoalteromonadaceae</taxon>
        <taxon>Pseudoalteromonas</taxon>
    </lineage>
</organism>
<keyword evidence="4" id="KW-0812">Transmembrane</keyword>
<evidence type="ECO:0000256" key="2">
    <source>
        <dbReference type="PROSITE-ProRule" id="PRU00339"/>
    </source>
</evidence>
<feature type="DNA-binding region" description="OmpR/PhoB-type" evidence="3">
    <location>
        <begin position="15"/>
        <end position="113"/>
    </location>
</feature>
<keyword evidence="7" id="KW-1185">Reference proteome</keyword>
<dbReference type="PROSITE" id="PS50005">
    <property type="entry name" value="TPR"/>
    <property type="match status" value="2"/>
</dbReference>
<dbReference type="RefSeq" id="WP_091989696.1">
    <property type="nucleotide sequence ID" value="NZ_FOLO01000052.1"/>
</dbReference>
<feature type="domain" description="OmpR/PhoB-type" evidence="5">
    <location>
        <begin position="15"/>
        <end position="113"/>
    </location>
</feature>
<evidence type="ECO:0000256" key="3">
    <source>
        <dbReference type="PROSITE-ProRule" id="PRU01091"/>
    </source>
</evidence>
<dbReference type="SMART" id="SM00028">
    <property type="entry name" value="TPR"/>
    <property type="match status" value="3"/>
</dbReference>
<evidence type="ECO:0000256" key="1">
    <source>
        <dbReference type="ARBA" id="ARBA00023125"/>
    </source>
</evidence>
<keyword evidence="4" id="KW-0472">Membrane</keyword>
<dbReference type="SMART" id="SM00862">
    <property type="entry name" value="Trans_reg_C"/>
    <property type="match status" value="1"/>
</dbReference>
<dbReference type="Pfam" id="PF13181">
    <property type="entry name" value="TPR_8"/>
    <property type="match status" value="2"/>
</dbReference>
<dbReference type="InterPro" id="IPR019734">
    <property type="entry name" value="TPR_rpt"/>
</dbReference>
<dbReference type="AlphaFoldDB" id="A0A1I1RTQ1"/>
<gene>
    <name evidence="6" type="ORF">SAMN02745724_04347</name>
</gene>
<dbReference type="CDD" id="cd00383">
    <property type="entry name" value="trans_reg_C"/>
    <property type="match status" value="1"/>
</dbReference>
<dbReference type="STRING" id="1123010.SAMN02745724_04347"/>
<proteinExistence type="predicted"/>
<dbReference type="InterPro" id="IPR001867">
    <property type="entry name" value="OmpR/PhoB-type_DNA-bd"/>
</dbReference>
<feature type="transmembrane region" description="Helical" evidence="4">
    <location>
        <begin position="140"/>
        <end position="158"/>
    </location>
</feature>
<keyword evidence="1 3" id="KW-0238">DNA-binding</keyword>
<dbReference type="GO" id="GO:0006355">
    <property type="term" value="P:regulation of DNA-templated transcription"/>
    <property type="evidence" value="ECO:0007669"/>
    <property type="project" value="InterPro"/>
</dbReference>
<dbReference type="Proteomes" id="UP000198862">
    <property type="component" value="Unassembled WGS sequence"/>
</dbReference>